<keyword evidence="2" id="KW-0285">Flavoprotein</keyword>
<dbReference type="InterPro" id="IPR036188">
    <property type="entry name" value="FAD/NAD-bd_sf"/>
</dbReference>
<gene>
    <name evidence="6" type="primary">ifcA_2</name>
    <name evidence="6" type="ORF">NCTC13160_02374</name>
</gene>
<dbReference type="EMBL" id="UGSG01000001">
    <property type="protein sequence ID" value="SUA78153.1"/>
    <property type="molecule type" value="Genomic_DNA"/>
</dbReference>
<dbReference type="STRING" id="93220.A6P55_09380"/>
<evidence type="ECO:0000256" key="3">
    <source>
        <dbReference type="ARBA" id="ARBA00022827"/>
    </source>
</evidence>
<dbReference type="AlphaFoldDB" id="A0A378YN43"/>
<dbReference type="SUPFAM" id="SSF51905">
    <property type="entry name" value="FAD/NAD(P)-binding domain"/>
    <property type="match status" value="1"/>
</dbReference>
<dbReference type="Pfam" id="PF00890">
    <property type="entry name" value="FAD_binding_2"/>
    <property type="match status" value="1"/>
</dbReference>
<evidence type="ECO:0000313" key="7">
    <source>
        <dbReference type="Proteomes" id="UP000254573"/>
    </source>
</evidence>
<dbReference type="OrthoDB" id="9156953at2"/>
<comment type="cofactor">
    <cofactor evidence="1">
        <name>FAD</name>
        <dbReference type="ChEBI" id="CHEBI:57692"/>
    </cofactor>
</comment>
<dbReference type="PRINTS" id="PR00411">
    <property type="entry name" value="PNDRDTASEI"/>
</dbReference>
<accession>A0A378YN43</accession>
<feature type="domain" description="FAD-dependent oxidoreductase 2 FAD-binding" evidence="5">
    <location>
        <begin position="25"/>
        <end position="503"/>
    </location>
</feature>
<dbReference type="SUPFAM" id="SSF56425">
    <property type="entry name" value="Succinate dehydrogenase/fumarate reductase flavoprotein, catalytic domain"/>
    <property type="match status" value="1"/>
</dbReference>
<organism evidence="6 7">
    <name type="scientific">Pandoraea pnomenusa</name>
    <dbReference type="NCBI Taxonomy" id="93220"/>
    <lineage>
        <taxon>Bacteria</taxon>
        <taxon>Pseudomonadati</taxon>
        <taxon>Pseudomonadota</taxon>
        <taxon>Betaproteobacteria</taxon>
        <taxon>Burkholderiales</taxon>
        <taxon>Burkholderiaceae</taxon>
        <taxon>Pandoraea</taxon>
    </lineage>
</organism>
<sequence>MVAFLSASEHRAASGAASQWQAEYDVIVVGYGAAGAVAAIESADAGARVLLIEKMPDPGGISILSAGGVRVADDADAAFRYLRETCGGRTPDDVLRALALGMTEVAGYLRDLARVDGAVVRVESAVGNYPFPGCDSLAYADIESIPGFGDPAGYLAARPFRPGCLLFRLLLDNVEARRADGRIDVWLSTPVERLVQDAGREVCGVRLRRGDDVICVRARRAVVLACGGFEADEDMKRQYFVSTPVLPGSFRGNTGDGIRMAQAAGAALWHMWHHHGPYGIRHPDPSYPFGIYAKILPMWTPERGAKQLPKMAWIIVDQRGRRYVNEYPPYISDTGVRQFDHFDPCAYRHDRLPSFLIFDEAGRRMYPMGRSITNDRDAWYEWSADNLKEVENGLLIKADTLEALATRLGIDAQALLRTVREWNAGCDVGRDAAFGRRPETMVPLREGPFYAALLWPVVINTQGGPVHDASQRVLDPFGDPIEGLFAAGELGSAFGHIYMAGGNLAECIVGGRIAGRNAAQAGGADRRGVGALRA</sequence>
<evidence type="ECO:0000313" key="6">
    <source>
        <dbReference type="EMBL" id="SUA78153.1"/>
    </source>
</evidence>
<dbReference type="RefSeq" id="WP_081326798.1">
    <property type="nucleotide sequence ID" value="NZ_CP009553.3"/>
</dbReference>
<dbReference type="Proteomes" id="UP000254573">
    <property type="component" value="Unassembled WGS sequence"/>
</dbReference>
<dbReference type="PANTHER" id="PTHR43400:SF10">
    <property type="entry name" value="3-OXOSTEROID 1-DEHYDROGENASE"/>
    <property type="match status" value="1"/>
</dbReference>
<reference evidence="6 7" key="1">
    <citation type="submission" date="2018-06" db="EMBL/GenBank/DDBJ databases">
        <authorList>
            <consortium name="Pathogen Informatics"/>
            <person name="Doyle S."/>
        </authorList>
    </citation>
    <scope>NUCLEOTIDE SEQUENCE [LARGE SCALE GENOMIC DNA]</scope>
    <source>
        <strain evidence="6 7">NCTC13160</strain>
    </source>
</reference>
<evidence type="ECO:0000256" key="2">
    <source>
        <dbReference type="ARBA" id="ARBA00022630"/>
    </source>
</evidence>
<dbReference type="Gene3D" id="3.50.50.60">
    <property type="entry name" value="FAD/NAD(P)-binding domain"/>
    <property type="match status" value="2"/>
</dbReference>
<evidence type="ECO:0000256" key="1">
    <source>
        <dbReference type="ARBA" id="ARBA00001974"/>
    </source>
</evidence>
<name>A0A378YN43_9BURK</name>
<evidence type="ECO:0000259" key="5">
    <source>
        <dbReference type="Pfam" id="PF00890"/>
    </source>
</evidence>
<dbReference type="InterPro" id="IPR050315">
    <property type="entry name" value="FAD-oxidoreductase_2"/>
</dbReference>
<dbReference type="PANTHER" id="PTHR43400">
    <property type="entry name" value="FUMARATE REDUCTASE"/>
    <property type="match status" value="1"/>
</dbReference>
<keyword evidence="4" id="KW-0560">Oxidoreductase</keyword>
<dbReference type="Gene3D" id="3.90.700.10">
    <property type="entry name" value="Succinate dehydrogenase/fumarate reductase flavoprotein, catalytic domain"/>
    <property type="match status" value="1"/>
</dbReference>
<dbReference type="InterPro" id="IPR027477">
    <property type="entry name" value="Succ_DH/fumarate_Rdtase_cat_sf"/>
</dbReference>
<proteinExistence type="predicted"/>
<dbReference type="InterPro" id="IPR003953">
    <property type="entry name" value="FAD-dep_OxRdtase_2_FAD-bd"/>
</dbReference>
<protein>
    <submittedName>
        <fullName evidence="6">Fumarate reductase flavoprotein subunit</fullName>
    </submittedName>
</protein>
<dbReference type="GO" id="GO:0008202">
    <property type="term" value="P:steroid metabolic process"/>
    <property type="evidence" value="ECO:0007669"/>
    <property type="project" value="UniProtKB-ARBA"/>
</dbReference>
<evidence type="ECO:0000256" key="4">
    <source>
        <dbReference type="ARBA" id="ARBA00023002"/>
    </source>
</evidence>
<dbReference type="GO" id="GO:0016491">
    <property type="term" value="F:oxidoreductase activity"/>
    <property type="evidence" value="ECO:0007669"/>
    <property type="project" value="UniProtKB-KW"/>
</dbReference>
<keyword evidence="3" id="KW-0274">FAD</keyword>